<evidence type="ECO:0000313" key="2">
    <source>
        <dbReference type="EMBL" id="GFS92253.1"/>
    </source>
</evidence>
<feature type="region of interest" description="Disordered" evidence="1">
    <location>
        <begin position="1"/>
        <end position="25"/>
    </location>
</feature>
<evidence type="ECO:0000256" key="1">
    <source>
        <dbReference type="SAM" id="MobiDB-lite"/>
    </source>
</evidence>
<feature type="compositionally biased region" description="Polar residues" evidence="1">
    <location>
        <begin position="56"/>
        <end position="68"/>
    </location>
</feature>
<dbReference type="AlphaFoldDB" id="A0A8X6TBF0"/>
<keyword evidence="3" id="KW-1185">Reference proteome</keyword>
<protein>
    <submittedName>
        <fullName evidence="2">Uncharacterized protein</fullName>
    </submittedName>
</protein>
<feature type="compositionally biased region" description="Polar residues" evidence="1">
    <location>
        <begin position="10"/>
        <end position="19"/>
    </location>
</feature>
<accession>A0A8X6TBF0</accession>
<gene>
    <name evidence="2" type="ORF">NPIL_374501</name>
</gene>
<name>A0A8X6TBF0_NEPPI</name>
<proteinExistence type="predicted"/>
<evidence type="ECO:0000313" key="3">
    <source>
        <dbReference type="Proteomes" id="UP000887013"/>
    </source>
</evidence>
<sequence>MSEKGKKNHQQPVEIQQGSRAPEAKSRIFQFRSKCFVPFRKEVKRREKKSRDMETEQQTISHPKNSILSNTEKFERLRTRENVQERNFGEGRIEIFLANSRRFSLSLFCRLHFFSYCRKTLEFFSEKV</sequence>
<feature type="region of interest" description="Disordered" evidence="1">
    <location>
        <begin position="44"/>
        <end position="68"/>
    </location>
</feature>
<feature type="compositionally biased region" description="Basic and acidic residues" evidence="1">
    <location>
        <begin position="44"/>
        <end position="54"/>
    </location>
</feature>
<organism evidence="2 3">
    <name type="scientific">Nephila pilipes</name>
    <name type="common">Giant wood spider</name>
    <name type="synonym">Nephila maculata</name>
    <dbReference type="NCBI Taxonomy" id="299642"/>
    <lineage>
        <taxon>Eukaryota</taxon>
        <taxon>Metazoa</taxon>
        <taxon>Ecdysozoa</taxon>
        <taxon>Arthropoda</taxon>
        <taxon>Chelicerata</taxon>
        <taxon>Arachnida</taxon>
        <taxon>Araneae</taxon>
        <taxon>Araneomorphae</taxon>
        <taxon>Entelegynae</taxon>
        <taxon>Araneoidea</taxon>
        <taxon>Nephilidae</taxon>
        <taxon>Nephila</taxon>
    </lineage>
</organism>
<comment type="caution">
    <text evidence="2">The sequence shown here is derived from an EMBL/GenBank/DDBJ whole genome shotgun (WGS) entry which is preliminary data.</text>
</comment>
<dbReference type="EMBL" id="BMAW01099898">
    <property type="protein sequence ID" value="GFS92253.1"/>
    <property type="molecule type" value="Genomic_DNA"/>
</dbReference>
<dbReference type="Proteomes" id="UP000887013">
    <property type="component" value="Unassembled WGS sequence"/>
</dbReference>
<reference evidence="2" key="1">
    <citation type="submission" date="2020-08" db="EMBL/GenBank/DDBJ databases">
        <title>Multicomponent nature underlies the extraordinary mechanical properties of spider dragline silk.</title>
        <authorList>
            <person name="Kono N."/>
            <person name="Nakamura H."/>
            <person name="Mori M."/>
            <person name="Yoshida Y."/>
            <person name="Ohtoshi R."/>
            <person name="Malay A.D."/>
            <person name="Moran D.A.P."/>
            <person name="Tomita M."/>
            <person name="Numata K."/>
            <person name="Arakawa K."/>
        </authorList>
    </citation>
    <scope>NUCLEOTIDE SEQUENCE</scope>
</reference>